<gene>
    <name evidence="2" type="ORF">OJF2_50670</name>
</gene>
<keyword evidence="3" id="KW-1185">Reference proteome</keyword>
<reference evidence="2 3" key="1">
    <citation type="submission" date="2019-08" db="EMBL/GenBank/DDBJ databases">
        <title>Deep-cultivation of Planctomycetes and their phenomic and genomic characterization uncovers novel biology.</title>
        <authorList>
            <person name="Wiegand S."/>
            <person name="Jogler M."/>
            <person name="Boedeker C."/>
            <person name="Pinto D."/>
            <person name="Vollmers J."/>
            <person name="Rivas-Marin E."/>
            <person name="Kohn T."/>
            <person name="Peeters S.H."/>
            <person name="Heuer A."/>
            <person name="Rast P."/>
            <person name="Oberbeckmann S."/>
            <person name="Bunk B."/>
            <person name="Jeske O."/>
            <person name="Meyerdierks A."/>
            <person name="Storesund J.E."/>
            <person name="Kallscheuer N."/>
            <person name="Luecker S."/>
            <person name="Lage O.M."/>
            <person name="Pohl T."/>
            <person name="Merkel B.J."/>
            <person name="Hornburger P."/>
            <person name="Mueller R.-W."/>
            <person name="Bruemmer F."/>
            <person name="Labrenz M."/>
            <person name="Spormann A.M."/>
            <person name="Op den Camp H."/>
            <person name="Overmann J."/>
            <person name="Amann R."/>
            <person name="Jetten M.S.M."/>
            <person name="Mascher T."/>
            <person name="Medema M.H."/>
            <person name="Devos D.P."/>
            <person name="Kaster A.-K."/>
            <person name="Ovreas L."/>
            <person name="Rohde M."/>
            <person name="Galperin M.Y."/>
            <person name="Jogler C."/>
        </authorList>
    </citation>
    <scope>NUCLEOTIDE SEQUENCE [LARGE SCALE GENOMIC DNA]</scope>
    <source>
        <strain evidence="2 3">OJF2</strain>
    </source>
</reference>
<keyword evidence="1" id="KW-0472">Membrane</keyword>
<protein>
    <submittedName>
        <fullName evidence="2">Uncharacterized protein</fullName>
    </submittedName>
</protein>
<keyword evidence="1" id="KW-1133">Transmembrane helix</keyword>
<accession>A0A5B9W7F4</accession>
<evidence type="ECO:0000313" key="3">
    <source>
        <dbReference type="Proteomes" id="UP000324233"/>
    </source>
</evidence>
<sequence length="78" mass="8806">MEPLSTFGLISYVWTHWSDIQNQWAVVLAAFWTLLGAIVTLASMITPLTKTPEDDKIVDKLKGLLHQFSVTNPRQPKP</sequence>
<proteinExistence type="predicted"/>
<dbReference type="EMBL" id="CP042997">
    <property type="protein sequence ID" value="QEH36483.1"/>
    <property type="molecule type" value="Genomic_DNA"/>
</dbReference>
<evidence type="ECO:0000313" key="2">
    <source>
        <dbReference type="EMBL" id="QEH36483.1"/>
    </source>
</evidence>
<dbReference type="KEGG" id="agv:OJF2_50670"/>
<feature type="transmembrane region" description="Helical" evidence="1">
    <location>
        <begin position="24"/>
        <end position="46"/>
    </location>
</feature>
<name>A0A5B9W7F4_9BACT</name>
<organism evidence="2 3">
    <name type="scientific">Aquisphaera giovannonii</name>
    <dbReference type="NCBI Taxonomy" id="406548"/>
    <lineage>
        <taxon>Bacteria</taxon>
        <taxon>Pseudomonadati</taxon>
        <taxon>Planctomycetota</taxon>
        <taxon>Planctomycetia</taxon>
        <taxon>Isosphaerales</taxon>
        <taxon>Isosphaeraceae</taxon>
        <taxon>Aquisphaera</taxon>
    </lineage>
</organism>
<dbReference type="AlphaFoldDB" id="A0A5B9W7F4"/>
<keyword evidence="1" id="KW-0812">Transmembrane</keyword>
<dbReference type="Proteomes" id="UP000324233">
    <property type="component" value="Chromosome"/>
</dbReference>
<evidence type="ECO:0000256" key="1">
    <source>
        <dbReference type="SAM" id="Phobius"/>
    </source>
</evidence>